<dbReference type="InterPro" id="IPR002656">
    <property type="entry name" value="Acyl_transf_3_dom"/>
</dbReference>
<keyword evidence="3" id="KW-0808">Transferase</keyword>
<dbReference type="GO" id="GO:0016746">
    <property type="term" value="F:acyltransferase activity"/>
    <property type="evidence" value="ECO:0007669"/>
    <property type="project" value="UniProtKB-KW"/>
</dbReference>
<dbReference type="EMBL" id="JAAVLN010000001">
    <property type="protein sequence ID" value="NKC02958.1"/>
    <property type="molecule type" value="Genomic_DNA"/>
</dbReference>
<feature type="transmembrane region" description="Helical" evidence="1">
    <location>
        <begin position="43"/>
        <end position="66"/>
    </location>
</feature>
<dbReference type="Proteomes" id="UP000704467">
    <property type="component" value="Unassembled WGS sequence"/>
</dbReference>
<gene>
    <name evidence="3" type="ORF">HED55_05095</name>
</gene>
<evidence type="ECO:0000256" key="1">
    <source>
        <dbReference type="SAM" id="Phobius"/>
    </source>
</evidence>
<protein>
    <submittedName>
        <fullName evidence="3">Acyltransferase</fullName>
    </submittedName>
</protein>
<feature type="transmembrane region" description="Helical" evidence="1">
    <location>
        <begin position="103"/>
        <end position="129"/>
    </location>
</feature>
<organism evidence="3 4">
    <name type="scientific">Brucella haematophila</name>
    <dbReference type="NCBI Taxonomy" id="419474"/>
    <lineage>
        <taxon>Bacteria</taxon>
        <taxon>Pseudomonadati</taxon>
        <taxon>Pseudomonadota</taxon>
        <taxon>Alphaproteobacteria</taxon>
        <taxon>Hyphomicrobiales</taxon>
        <taxon>Brucellaceae</taxon>
        <taxon>Brucella/Ochrobactrum group</taxon>
        <taxon>Brucella</taxon>
    </lineage>
</organism>
<name>A0ABX1DMT6_9HYPH</name>
<keyword evidence="3" id="KW-0012">Acyltransferase</keyword>
<comment type="caution">
    <text evidence="3">The sequence shown here is derived from an EMBL/GenBank/DDBJ whole genome shotgun (WGS) entry which is preliminary data.</text>
</comment>
<dbReference type="Pfam" id="PF01757">
    <property type="entry name" value="Acyl_transf_3"/>
    <property type="match status" value="1"/>
</dbReference>
<feature type="transmembrane region" description="Helical" evidence="1">
    <location>
        <begin position="172"/>
        <end position="193"/>
    </location>
</feature>
<feature type="transmembrane region" description="Helical" evidence="1">
    <location>
        <begin position="78"/>
        <end position="97"/>
    </location>
</feature>
<accession>A0ABX1DMT6</accession>
<keyword evidence="4" id="KW-1185">Reference proteome</keyword>
<evidence type="ECO:0000313" key="3">
    <source>
        <dbReference type="EMBL" id="NKC02958.1"/>
    </source>
</evidence>
<feature type="transmembrane region" description="Helical" evidence="1">
    <location>
        <begin position="141"/>
        <end position="160"/>
    </location>
</feature>
<keyword evidence="1" id="KW-1133">Transmembrane helix</keyword>
<keyword evidence="1" id="KW-0472">Membrane</keyword>
<feature type="domain" description="Acyltransferase 3" evidence="2">
    <location>
        <begin position="15"/>
        <end position="188"/>
    </location>
</feature>
<sequence length="225" mass="24711">MPLVILLTVDLSNRRLFHITVISVLASAVVGLAYVAFPPTVPLIVFYSAPVYRLPEFLVGVTSGLMFANNVRIRSPKFVLVVALIVLALALSFPQLTGTSYITAHYIAVPSIAITIFASACIGSVPGPIFRPIVWMGRISYSFYAFQSLTIYTLISLRTQLAEFSPIFKNNWGIFVLAFATTTILAAISHNLLEVKFRDILELRFNKTATPKSLLITIGQNKSAL</sequence>
<proteinExistence type="predicted"/>
<feature type="transmembrane region" description="Helical" evidence="1">
    <location>
        <begin position="16"/>
        <end position="37"/>
    </location>
</feature>
<evidence type="ECO:0000259" key="2">
    <source>
        <dbReference type="Pfam" id="PF01757"/>
    </source>
</evidence>
<evidence type="ECO:0000313" key="4">
    <source>
        <dbReference type="Proteomes" id="UP000704467"/>
    </source>
</evidence>
<keyword evidence="1" id="KW-0812">Transmembrane</keyword>
<reference evidence="3 4" key="1">
    <citation type="submission" date="2020-03" db="EMBL/GenBank/DDBJ databases">
        <title>Whole genome sequencing of clinical and environmental type strains of Ochrobactrum.</title>
        <authorList>
            <person name="Dharne M."/>
        </authorList>
    </citation>
    <scope>NUCLEOTIDE SEQUENCE [LARGE SCALE GENOMIC DNA]</scope>
    <source>
        <strain evidence="3 4">CIP 109452</strain>
    </source>
</reference>